<sequence length="399" mass="43147">MTQGKLEETQADTEPQDAHIDLPKKSKIHFSGEPDFNQDGPESSQEQSTSSAKTVATGSASQLADSTKYATIGDAGASGNLSNTQSVGSSSSSTFQNINSQNSSQSNQISSTSSSSFEANQNTNNDTSNAGDNLIEDICDFQAAWQTLDVARIIQSKDKSREGQLKLAETLIFLGDVSMESENFDQASQDYGESLTIKLDHFGRLDKKIAEVRFKLALAYEYGGKKQDAINEIELVKENLILQISNTDEASVKKISELKELLTDVNEKIDELKASIGSSLPINISSLPVENSAEISEKAKKIISEALLSGKVNDLTTTVRSKKIKSDQKDSDNASASSNPNSNQLNVNDIKITEKGDSSSDILNTKRKIVEGAGTSVDSLPNNQHDLNNIQSDKKPRNE</sequence>
<feature type="region of interest" description="Disordered" evidence="3">
    <location>
        <begin position="1"/>
        <end position="130"/>
    </location>
</feature>
<dbReference type="SUPFAM" id="SSF48452">
    <property type="entry name" value="TPR-like"/>
    <property type="match status" value="1"/>
</dbReference>
<feature type="compositionally biased region" description="Polar residues" evidence="3">
    <location>
        <begin position="376"/>
        <end position="391"/>
    </location>
</feature>
<evidence type="ECO:0000256" key="1">
    <source>
        <dbReference type="ARBA" id="ARBA00022737"/>
    </source>
</evidence>
<dbReference type="Pfam" id="PF10516">
    <property type="entry name" value="SHNi-TPR"/>
    <property type="match status" value="1"/>
</dbReference>
<keyword evidence="2" id="KW-0802">TPR repeat</keyword>
<dbReference type="AlphaFoldDB" id="A0A2T9Z0V7"/>
<dbReference type="GO" id="GO:0034080">
    <property type="term" value="P:CENP-A containing chromatin assembly"/>
    <property type="evidence" value="ECO:0007669"/>
    <property type="project" value="TreeGrafter"/>
</dbReference>
<organism evidence="5 6">
    <name type="scientific">Smittium simulii</name>
    <dbReference type="NCBI Taxonomy" id="133385"/>
    <lineage>
        <taxon>Eukaryota</taxon>
        <taxon>Fungi</taxon>
        <taxon>Fungi incertae sedis</taxon>
        <taxon>Zoopagomycota</taxon>
        <taxon>Kickxellomycotina</taxon>
        <taxon>Harpellomycetes</taxon>
        <taxon>Harpellales</taxon>
        <taxon>Legeriomycetaceae</taxon>
        <taxon>Smittium</taxon>
    </lineage>
</organism>
<feature type="compositionally biased region" description="Polar residues" evidence="3">
    <location>
        <begin position="118"/>
        <end position="130"/>
    </location>
</feature>
<dbReference type="PANTHER" id="PTHR15081">
    <property type="entry name" value="NUCLEAR AUTOANTIGENIC SPERM PROTEIN NASP -RELATED"/>
    <property type="match status" value="1"/>
</dbReference>
<feature type="compositionally biased region" description="Low complexity" evidence="3">
    <location>
        <begin position="82"/>
        <end position="117"/>
    </location>
</feature>
<protein>
    <recommendedName>
        <fullName evidence="4">Tetratricopeptide SHNi-TPR domain-containing protein</fullName>
    </recommendedName>
</protein>
<dbReference type="InterPro" id="IPR011990">
    <property type="entry name" value="TPR-like_helical_dom_sf"/>
</dbReference>
<feature type="compositionally biased region" description="Low complexity" evidence="3">
    <location>
        <begin position="333"/>
        <end position="344"/>
    </location>
</feature>
<name>A0A2T9Z0V7_9FUNG</name>
<evidence type="ECO:0000259" key="4">
    <source>
        <dbReference type="Pfam" id="PF10516"/>
    </source>
</evidence>
<evidence type="ECO:0000313" key="6">
    <source>
        <dbReference type="Proteomes" id="UP000245383"/>
    </source>
</evidence>
<feature type="domain" description="Tetratricopeptide SHNi-TPR" evidence="4">
    <location>
        <begin position="168"/>
        <end position="202"/>
    </location>
</feature>
<dbReference type="GO" id="GO:0042393">
    <property type="term" value="F:histone binding"/>
    <property type="evidence" value="ECO:0007669"/>
    <property type="project" value="TreeGrafter"/>
</dbReference>
<dbReference type="OrthoDB" id="5587616at2759"/>
<comment type="caution">
    <text evidence="5">The sequence shown here is derived from an EMBL/GenBank/DDBJ whole genome shotgun (WGS) entry which is preliminary data.</text>
</comment>
<dbReference type="Gene3D" id="1.25.40.10">
    <property type="entry name" value="Tetratricopeptide repeat domain"/>
    <property type="match status" value="1"/>
</dbReference>
<gene>
    <name evidence="5" type="ORF">BB561_000065</name>
</gene>
<dbReference type="InterPro" id="IPR051730">
    <property type="entry name" value="NASP-like"/>
</dbReference>
<proteinExistence type="predicted"/>
<reference evidence="5 6" key="1">
    <citation type="journal article" date="2018" name="MBio">
        <title>Comparative Genomics Reveals the Core Gene Toolbox for the Fungus-Insect Symbiosis.</title>
        <authorList>
            <person name="Wang Y."/>
            <person name="Stata M."/>
            <person name="Wang W."/>
            <person name="Stajich J.E."/>
            <person name="White M.M."/>
            <person name="Moncalvo J.M."/>
        </authorList>
    </citation>
    <scope>NUCLEOTIDE SEQUENCE [LARGE SCALE GENOMIC DNA]</scope>
    <source>
        <strain evidence="5 6">SWE-8-4</strain>
    </source>
</reference>
<dbReference type="GO" id="GO:0006335">
    <property type="term" value="P:DNA replication-dependent chromatin assembly"/>
    <property type="evidence" value="ECO:0007669"/>
    <property type="project" value="TreeGrafter"/>
</dbReference>
<dbReference type="PANTHER" id="PTHR15081:SF1">
    <property type="entry name" value="NUCLEAR AUTOANTIGENIC SPERM PROTEIN"/>
    <property type="match status" value="1"/>
</dbReference>
<keyword evidence="1" id="KW-0677">Repeat</keyword>
<dbReference type="GO" id="GO:0005654">
    <property type="term" value="C:nucleoplasm"/>
    <property type="evidence" value="ECO:0007669"/>
    <property type="project" value="TreeGrafter"/>
</dbReference>
<evidence type="ECO:0000256" key="3">
    <source>
        <dbReference type="SAM" id="MobiDB-lite"/>
    </source>
</evidence>
<dbReference type="STRING" id="133385.A0A2T9Z0V7"/>
<dbReference type="InterPro" id="IPR019544">
    <property type="entry name" value="Tetratricopeptide_SHNi-TPR_dom"/>
</dbReference>
<evidence type="ECO:0000256" key="2">
    <source>
        <dbReference type="ARBA" id="ARBA00022803"/>
    </source>
</evidence>
<evidence type="ECO:0000313" key="5">
    <source>
        <dbReference type="EMBL" id="PVU98199.1"/>
    </source>
</evidence>
<feature type="compositionally biased region" description="Polar residues" evidence="3">
    <location>
        <begin position="40"/>
        <end position="69"/>
    </location>
</feature>
<dbReference type="EMBL" id="MBFR01000002">
    <property type="protein sequence ID" value="PVU98199.1"/>
    <property type="molecule type" value="Genomic_DNA"/>
</dbReference>
<accession>A0A2T9Z0V7</accession>
<dbReference type="Proteomes" id="UP000245383">
    <property type="component" value="Unassembled WGS sequence"/>
</dbReference>
<keyword evidence="6" id="KW-1185">Reference proteome</keyword>
<feature type="region of interest" description="Disordered" evidence="3">
    <location>
        <begin position="321"/>
        <end position="399"/>
    </location>
</feature>